<comment type="caution">
    <text evidence="2">The sequence shown here is derived from an EMBL/GenBank/DDBJ whole genome shotgun (WGS) entry which is preliminary data.</text>
</comment>
<dbReference type="Proteomes" id="UP000813462">
    <property type="component" value="Unassembled WGS sequence"/>
</dbReference>
<sequence>MFPFLLSRVCCEACGNLKQSFLLPCPKNDQNHDCNDGPGVVLLNLLTSLRHLPPAAMHSVLIVMALINTFTGVVLVLCSFFSIWIGLDWQRNAIRAAVYGEKYNRGPELSNSDYCMDCLIDGACNLVSADSYRDCRTVMKQIAKDVLQRAVQMGRIMLQQWLKRKMLDAPTEADAGPTASIRCPHGELMPEQDVGAKWLLVPEAQWLFLYEDAFAVKLDDDLGCWIASLHSRLLERPPDLVCKRGSIFQKFSTTDGLTIITEIDWKCFYGEWDGVKDKGISAEIEFSNTGGSNCVGSSEDVPISKEDMGALGEVNNEAESRQLHIRTCPEDLKRDI</sequence>
<evidence type="ECO:0000313" key="3">
    <source>
        <dbReference type="Proteomes" id="UP000813462"/>
    </source>
</evidence>
<evidence type="ECO:0000313" key="2">
    <source>
        <dbReference type="EMBL" id="KAH7537797.1"/>
    </source>
</evidence>
<proteinExistence type="predicted"/>
<accession>A0A978VQH2</accession>
<dbReference type="AlphaFoldDB" id="A0A978VQH2"/>
<gene>
    <name evidence="2" type="ORF">FEM48_Zijuj03G0131300</name>
</gene>
<protein>
    <submittedName>
        <fullName evidence="2">Uncharacterized protein</fullName>
    </submittedName>
</protein>
<name>A0A978VQH2_ZIZJJ</name>
<keyword evidence="1" id="KW-0472">Membrane</keyword>
<keyword evidence="1" id="KW-1133">Transmembrane helix</keyword>
<keyword evidence="1" id="KW-0812">Transmembrane</keyword>
<dbReference type="EMBL" id="JAEACU010000003">
    <property type="protein sequence ID" value="KAH7537797.1"/>
    <property type="molecule type" value="Genomic_DNA"/>
</dbReference>
<feature type="transmembrane region" description="Helical" evidence="1">
    <location>
        <begin position="60"/>
        <end position="85"/>
    </location>
</feature>
<reference evidence="2" key="1">
    <citation type="journal article" date="2021" name="Front. Plant Sci.">
        <title>Chromosome-Scale Genome Assembly for Chinese Sour Jujube and Insights Into Its Genome Evolution and Domestication Signature.</title>
        <authorList>
            <person name="Shen L.-Y."/>
            <person name="Luo H."/>
            <person name="Wang X.-L."/>
            <person name="Wang X.-M."/>
            <person name="Qiu X.-J."/>
            <person name="Liu H."/>
            <person name="Zhou S.-S."/>
            <person name="Jia K.-H."/>
            <person name="Nie S."/>
            <person name="Bao Y.-T."/>
            <person name="Zhang R.-G."/>
            <person name="Yun Q.-Z."/>
            <person name="Chai Y.-H."/>
            <person name="Lu J.-Y."/>
            <person name="Li Y."/>
            <person name="Zhao S.-W."/>
            <person name="Mao J.-F."/>
            <person name="Jia S.-G."/>
            <person name="Mao Y.-M."/>
        </authorList>
    </citation>
    <scope>NUCLEOTIDE SEQUENCE</scope>
    <source>
        <strain evidence="2">AT0</strain>
        <tissue evidence="2">Leaf</tissue>
    </source>
</reference>
<organism evidence="2 3">
    <name type="scientific">Ziziphus jujuba var. spinosa</name>
    <dbReference type="NCBI Taxonomy" id="714518"/>
    <lineage>
        <taxon>Eukaryota</taxon>
        <taxon>Viridiplantae</taxon>
        <taxon>Streptophyta</taxon>
        <taxon>Embryophyta</taxon>
        <taxon>Tracheophyta</taxon>
        <taxon>Spermatophyta</taxon>
        <taxon>Magnoliopsida</taxon>
        <taxon>eudicotyledons</taxon>
        <taxon>Gunneridae</taxon>
        <taxon>Pentapetalae</taxon>
        <taxon>rosids</taxon>
        <taxon>fabids</taxon>
        <taxon>Rosales</taxon>
        <taxon>Rhamnaceae</taxon>
        <taxon>Paliureae</taxon>
        <taxon>Ziziphus</taxon>
    </lineage>
</organism>
<evidence type="ECO:0000256" key="1">
    <source>
        <dbReference type="SAM" id="Phobius"/>
    </source>
</evidence>